<comment type="caution">
    <text evidence="4">The sequence shown here is derived from an EMBL/GenBank/DDBJ whole genome shotgun (WGS) entry which is preliminary data.</text>
</comment>
<organism evidence="4 5">
    <name type="scientific">Herbidospora galbida</name>
    <dbReference type="NCBI Taxonomy" id="2575442"/>
    <lineage>
        <taxon>Bacteria</taxon>
        <taxon>Bacillati</taxon>
        <taxon>Actinomycetota</taxon>
        <taxon>Actinomycetes</taxon>
        <taxon>Streptosporangiales</taxon>
        <taxon>Streptosporangiaceae</taxon>
        <taxon>Herbidospora</taxon>
    </lineage>
</organism>
<dbReference type="PROSITE" id="PS00678">
    <property type="entry name" value="WD_REPEATS_1"/>
    <property type="match status" value="2"/>
</dbReference>
<keyword evidence="5" id="KW-1185">Reference proteome</keyword>
<sequence>PRRAPLTTLATAEVDGRAVAVGGAPGRRTRVWDLRTGADLGTLGEAGRAVAAVGHRAVTCSSHGVVQVWDLRTLRGTPLPGPPRVGAVALAGDGVFYAWEEGMFLAAENLADGGSLPLRHPLPSPGVSAITTVPGAVVTAWWRDGALRVHDLETGERRVLPGHTGPVYTLASEDGTVVSGGLDGLIGIWDVATGASRSIVSPCAVDALTVGAGRIFACGADGVTRLFDLGTGEPLGGLPTGVAHAIDVHDQTVLVGGADLRVWDLRGRTGRRLRGHAGAVTAVALRGGRAVSGGWDHTLRTWDLRTGAEVAPPVTFPWPVSALAWHHTGRLAAGTSWEVVVLEPSEH</sequence>
<evidence type="ECO:0008006" key="6">
    <source>
        <dbReference type="Google" id="ProtNLM"/>
    </source>
</evidence>
<feature type="repeat" description="WD" evidence="3">
    <location>
        <begin position="273"/>
        <end position="312"/>
    </location>
</feature>
<evidence type="ECO:0000256" key="3">
    <source>
        <dbReference type="PROSITE-ProRule" id="PRU00221"/>
    </source>
</evidence>
<feature type="repeat" description="WD" evidence="3">
    <location>
        <begin position="160"/>
        <end position="199"/>
    </location>
</feature>
<proteinExistence type="predicted"/>
<keyword evidence="1 3" id="KW-0853">WD repeat</keyword>
<evidence type="ECO:0000256" key="2">
    <source>
        <dbReference type="ARBA" id="ARBA00022737"/>
    </source>
</evidence>
<dbReference type="AlphaFoldDB" id="A0A4U3M0X5"/>
<evidence type="ECO:0000313" key="4">
    <source>
        <dbReference type="EMBL" id="TKK80787.1"/>
    </source>
</evidence>
<protein>
    <recommendedName>
        <fullName evidence="6">WD40 repeat domain-containing protein</fullName>
    </recommendedName>
</protein>
<name>A0A4U3M0X5_9ACTN</name>
<dbReference type="Proteomes" id="UP000308705">
    <property type="component" value="Unassembled WGS sequence"/>
</dbReference>
<dbReference type="PROSITE" id="PS50294">
    <property type="entry name" value="WD_REPEATS_REGION"/>
    <property type="match status" value="2"/>
</dbReference>
<evidence type="ECO:0000256" key="1">
    <source>
        <dbReference type="ARBA" id="ARBA00022574"/>
    </source>
</evidence>
<dbReference type="SUPFAM" id="SSF50998">
    <property type="entry name" value="Quinoprotein alcohol dehydrogenase-like"/>
    <property type="match status" value="1"/>
</dbReference>
<dbReference type="InterPro" id="IPR011047">
    <property type="entry name" value="Quinoprotein_ADH-like_sf"/>
</dbReference>
<gene>
    <name evidence="4" type="ORF">FDA94_35155</name>
</gene>
<evidence type="ECO:0000313" key="5">
    <source>
        <dbReference type="Proteomes" id="UP000308705"/>
    </source>
</evidence>
<dbReference type="Gene3D" id="2.130.10.10">
    <property type="entry name" value="YVTN repeat-like/Quinoprotein amine dehydrogenase"/>
    <property type="match status" value="2"/>
</dbReference>
<dbReference type="Pfam" id="PF00400">
    <property type="entry name" value="WD40"/>
    <property type="match status" value="2"/>
</dbReference>
<dbReference type="RefSeq" id="WP_425460197.1">
    <property type="nucleotide sequence ID" value="NZ_SZQA01000054.1"/>
</dbReference>
<reference evidence="4 5" key="1">
    <citation type="submission" date="2019-04" db="EMBL/GenBank/DDBJ databases">
        <title>Herbidospora sp. NEAU-GS14.nov., a novel actinomycete isolated from soil.</title>
        <authorList>
            <person name="Han L."/>
        </authorList>
    </citation>
    <scope>NUCLEOTIDE SEQUENCE [LARGE SCALE GENOMIC DNA]</scope>
    <source>
        <strain evidence="4 5">NEAU-GS14</strain>
    </source>
</reference>
<dbReference type="SMART" id="SM00320">
    <property type="entry name" value="WD40"/>
    <property type="match status" value="4"/>
</dbReference>
<dbReference type="InterPro" id="IPR001680">
    <property type="entry name" value="WD40_rpt"/>
</dbReference>
<dbReference type="InterPro" id="IPR019775">
    <property type="entry name" value="WD40_repeat_CS"/>
</dbReference>
<accession>A0A4U3M0X5</accession>
<dbReference type="PROSITE" id="PS50082">
    <property type="entry name" value="WD_REPEATS_2"/>
    <property type="match status" value="2"/>
</dbReference>
<feature type="non-terminal residue" evidence="4">
    <location>
        <position position="1"/>
    </location>
</feature>
<keyword evidence="2" id="KW-0677">Repeat</keyword>
<dbReference type="PANTHER" id="PTHR22847">
    <property type="entry name" value="WD40 REPEAT PROTEIN"/>
    <property type="match status" value="1"/>
</dbReference>
<dbReference type="EMBL" id="SZQA01000054">
    <property type="protein sequence ID" value="TKK80787.1"/>
    <property type="molecule type" value="Genomic_DNA"/>
</dbReference>
<dbReference type="PANTHER" id="PTHR22847:SF637">
    <property type="entry name" value="WD REPEAT DOMAIN 5B"/>
    <property type="match status" value="1"/>
</dbReference>
<dbReference type="InterPro" id="IPR015943">
    <property type="entry name" value="WD40/YVTN_repeat-like_dom_sf"/>
</dbReference>